<feature type="transmembrane region" description="Helical" evidence="14">
    <location>
        <begin position="124"/>
        <end position="140"/>
    </location>
</feature>
<dbReference type="Gene3D" id="3.40.1380.40">
    <property type="match status" value="1"/>
</dbReference>
<dbReference type="Pfam" id="PF02516">
    <property type="entry name" value="STT3"/>
    <property type="match status" value="1"/>
</dbReference>
<keyword evidence="13" id="KW-0464">Manganese</keyword>
<dbReference type="EMBL" id="SZPX01000006">
    <property type="protein sequence ID" value="TKI68917.1"/>
    <property type="molecule type" value="Genomic_DNA"/>
</dbReference>
<evidence type="ECO:0000259" key="15">
    <source>
        <dbReference type="Pfam" id="PF02516"/>
    </source>
</evidence>
<evidence type="ECO:0000256" key="8">
    <source>
        <dbReference type="ARBA" id="ARBA00022692"/>
    </source>
</evidence>
<dbReference type="OrthoDB" id="9796223at2"/>
<evidence type="ECO:0000313" key="18">
    <source>
        <dbReference type="EMBL" id="TKI68917.1"/>
    </source>
</evidence>
<evidence type="ECO:0000259" key="16">
    <source>
        <dbReference type="Pfam" id="PF18527"/>
    </source>
</evidence>
<feature type="transmembrane region" description="Helical" evidence="14">
    <location>
        <begin position="152"/>
        <end position="169"/>
    </location>
</feature>
<evidence type="ECO:0000256" key="13">
    <source>
        <dbReference type="ARBA" id="ARBA00023211"/>
    </source>
</evidence>
<feature type="transmembrane region" description="Helical" evidence="14">
    <location>
        <begin position="97"/>
        <end position="117"/>
    </location>
</feature>
<feature type="domain" description="STT3 subunit PglB C-terminal" evidence="16">
    <location>
        <begin position="592"/>
        <end position="669"/>
    </location>
</feature>
<protein>
    <submittedName>
        <fullName evidence="18">Peptide transporter</fullName>
    </submittedName>
</protein>
<feature type="domain" description="Oligosaccharyl transferase STT3 N-terminal" evidence="15">
    <location>
        <begin position="17"/>
        <end position="416"/>
    </location>
</feature>
<evidence type="ECO:0000256" key="6">
    <source>
        <dbReference type="ARBA" id="ARBA00022676"/>
    </source>
</evidence>
<dbReference type="InterPro" id="IPR048307">
    <property type="entry name" value="STT3_N"/>
</dbReference>
<evidence type="ECO:0000256" key="12">
    <source>
        <dbReference type="ARBA" id="ARBA00023136"/>
    </source>
</evidence>
<sequence>MDTLNKETKITLLYIAIAFLFSVALRMIWFYQFSDYEPFKFNGQFMINTNDGYFWAEGARDILSGVSQENDLSPIDRATSQLTALFAFILPFSFETVILFMPVVLGSLVVIPIILIAKSLNNQEMGLVAALLASIANSYYNRTMIGYFDTDMLNIVLPMFLLWSIIWAIRTNENRYLIITAIDILIYRWWYPQSYSLEFSFFGLILLYTLIWDRKNIYNYKLLSLMMLAMIGFEGYIRTLLVIAAFYIYTKEKFDRYVYYIFGVSIVLFFTSGGFNPIWGQLKGYVFKDAVTAGKDGLGLHFYSVVQTVREAGQIPFEIFANRISGHVVTFILSVAGFIYLAYKHKIMLLGLPLIGLGFLAYVGGLRFTIYAVPVLAFGAAFLITEAARFMPTKRLKFLTVTALSLAVLYPNITHIQNYRVPTVFSADEVKVLDKFKETAEREDYVIAWWDYGYPLRYYSDVKTLIDGGKHSGVVNFPVSFILTHPQEAAAKMSRLDVEYTEKTFKFKEENEDLIRDKNLTIFSNIEQMTKDYGFSDTNDFLLSLEGEMELPKKSRDVYLYLPHRMIDIYPTVEKFSSIDLMSGEMRKSPLYYATRMFKQEQNIIHLGGGIIFNIQNATITINNQTVPIKRFVQTSYDKSANFSKNIQMGNPSEDVTIIYMASHNTFLVVDEKTYNSLYIQLGILGEYDKTLFEKVVDTPQSKIYRLKI</sequence>
<evidence type="ECO:0000256" key="7">
    <source>
        <dbReference type="ARBA" id="ARBA00022679"/>
    </source>
</evidence>
<feature type="transmembrane region" description="Helical" evidence="14">
    <location>
        <begin position="260"/>
        <end position="279"/>
    </location>
</feature>
<comment type="cofactor">
    <cofactor evidence="1">
        <name>Mn(2+)</name>
        <dbReference type="ChEBI" id="CHEBI:29035"/>
    </cofactor>
</comment>
<dbReference type="Proteomes" id="UP000309561">
    <property type="component" value="Unassembled WGS sequence"/>
</dbReference>
<dbReference type="PANTHER" id="PTHR13872:SF1">
    <property type="entry name" value="DOLICHYL-DIPHOSPHOOLIGOSACCHARIDE--PROTEIN GLYCOSYLTRANSFERASE SUBUNIT STT3B"/>
    <property type="match status" value="1"/>
</dbReference>
<dbReference type="Pfam" id="PF21436">
    <property type="entry name" value="STT3-PglB_core"/>
    <property type="match status" value="1"/>
</dbReference>
<evidence type="ECO:0000259" key="17">
    <source>
        <dbReference type="Pfam" id="PF21436"/>
    </source>
</evidence>
<dbReference type="GO" id="GO:0004576">
    <property type="term" value="F:oligosaccharyl transferase activity"/>
    <property type="evidence" value="ECO:0007669"/>
    <property type="project" value="InterPro"/>
</dbReference>
<keyword evidence="6" id="KW-0328">Glycosyltransferase</keyword>
<dbReference type="InterPro" id="IPR041563">
    <property type="entry name" value="STT3_PglB_C"/>
</dbReference>
<feature type="transmembrane region" description="Helical" evidence="14">
    <location>
        <begin position="12"/>
        <end position="31"/>
    </location>
</feature>
<keyword evidence="7" id="KW-0808">Transferase</keyword>
<dbReference type="GO" id="GO:0012505">
    <property type="term" value="C:endomembrane system"/>
    <property type="evidence" value="ECO:0007669"/>
    <property type="project" value="UniProtKB-SubCell"/>
</dbReference>
<proteinExistence type="inferred from homology"/>
<organism evidence="18 19">
    <name type="scientific">Sulfurimonas crateris</name>
    <dbReference type="NCBI Taxonomy" id="2574727"/>
    <lineage>
        <taxon>Bacteria</taxon>
        <taxon>Pseudomonadati</taxon>
        <taxon>Campylobacterota</taxon>
        <taxon>Epsilonproteobacteria</taxon>
        <taxon>Campylobacterales</taxon>
        <taxon>Sulfurimonadaceae</taxon>
        <taxon>Sulfurimonas</taxon>
    </lineage>
</organism>
<comment type="subcellular location">
    <subcellularLocation>
        <location evidence="3">Endomembrane system</location>
        <topology evidence="3">Multi-pass membrane protein</topology>
    </subcellularLocation>
</comment>
<evidence type="ECO:0000256" key="9">
    <source>
        <dbReference type="ARBA" id="ARBA00022723"/>
    </source>
</evidence>
<keyword evidence="11 14" id="KW-1133">Transmembrane helix</keyword>
<evidence type="ECO:0000256" key="2">
    <source>
        <dbReference type="ARBA" id="ARBA00001946"/>
    </source>
</evidence>
<keyword evidence="19" id="KW-1185">Reference proteome</keyword>
<comment type="cofactor">
    <cofactor evidence="2">
        <name>Mg(2+)</name>
        <dbReference type="ChEBI" id="CHEBI:18420"/>
    </cofactor>
</comment>
<evidence type="ECO:0000256" key="11">
    <source>
        <dbReference type="ARBA" id="ARBA00022989"/>
    </source>
</evidence>
<dbReference type="InterPro" id="IPR048999">
    <property type="entry name" value="STT3-PglB_core"/>
</dbReference>
<dbReference type="UniPathway" id="UPA00378"/>
<evidence type="ECO:0000256" key="1">
    <source>
        <dbReference type="ARBA" id="ARBA00001936"/>
    </source>
</evidence>
<name>A0A4U2Z425_9BACT</name>
<evidence type="ECO:0000256" key="4">
    <source>
        <dbReference type="ARBA" id="ARBA00004922"/>
    </source>
</evidence>
<evidence type="ECO:0000256" key="3">
    <source>
        <dbReference type="ARBA" id="ARBA00004127"/>
    </source>
</evidence>
<reference evidence="18 19" key="1">
    <citation type="submission" date="2019-04" db="EMBL/GenBank/DDBJ databases">
        <title>Sulfurimonas crateris sp. nov. a facultative anaerobic sulfur-oxidizing chemolithautotrophic bacterium isolated from a terrestrial mud vulcano.</title>
        <authorList>
            <person name="Ratnikova N.M."/>
            <person name="Slobodkin A.I."/>
            <person name="Merkel A.Y."/>
            <person name="Novikov A."/>
            <person name="Bonch-Osmolovskaya E.A."/>
            <person name="Slobodkina G.B."/>
        </authorList>
    </citation>
    <scope>NUCLEOTIDE SEQUENCE [LARGE SCALE GENOMIC DNA]</scope>
    <source>
        <strain evidence="18 19">SN118</strain>
    </source>
</reference>
<dbReference type="RefSeq" id="WP_137014129.1">
    <property type="nucleotide sequence ID" value="NZ_SZPX01000006.1"/>
</dbReference>
<evidence type="ECO:0000256" key="10">
    <source>
        <dbReference type="ARBA" id="ARBA00022842"/>
    </source>
</evidence>
<feature type="transmembrane region" description="Helical" evidence="14">
    <location>
        <begin position="197"/>
        <end position="213"/>
    </location>
</feature>
<dbReference type="Pfam" id="PF18527">
    <property type="entry name" value="STT3_PglB_C"/>
    <property type="match status" value="1"/>
</dbReference>
<keyword evidence="9" id="KW-0479">Metal-binding</keyword>
<dbReference type="PANTHER" id="PTHR13872">
    <property type="entry name" value="DOLICHYL-DIPHOSPHOOLIGOSACCHARIDE--PROTEIN GLYCOSYLTRANSFERASE SUBUNIT"/>
    <property type="match status" value="1"/>
</dbReference>
<dbReference type="AlphaFoldDB" id="A0A4U2Z425"/>
<accession>A0A4U2Z425</accession>
<feature type="transmembrane region" description="Helical" evidence="14">
    <location>
        <begin position="225"/>
        <end position="248"/>
    </location>
</feature>
<feature type="transmembrane region" description="Helical" evidence="14">
    <location>
        <begin position="324"/>
        <end position="343"/>
    </location>
</feature>
<comment type="caution">
    <text evidence="18">The sequence shown here is derived from an EMBL/GenBank/DDBJ whole genome shotgun (WGS) entry which is preliminary data.</text>
</comment>
<comment type="similarity">
    <text evidence="5">Belongs to the STT3 family.</text>
</comment>
<comment type="pathway">
    <text evidence="4">Protein modification; protein glycosylation.</text>
</comment>
<keyword evidence="12 14" id="KW-0472">Membrane</keyword>
<dbReference type="InterPro" id="IPR003674">
    <property type="entry name" value="Oligo_trans_STT3"/>
</dbReference>
<dbReference type="GO" id="GO:0016020">
    <property type="term" value="C:membrane"/>
    <property type="evidence" value="ECO:0007669"/>
    <property type="project" value="InterPro"/>
</dbReference>
<evidence type="ECO:0000256" key="14">
    <source>
        <dbReference type="SAM" id="Phobius"/>
    </source>
</evidence>
<feature type="domain" description="STT3/PglB/AglB core" evidence="17">
    <location>
        <begin position="442"/>
        <end position="582"/>
    </location>
</feature>
<evidence type="ECO:0000256" key="5">
    <source>
        <dbReference type="ARBA" id="ARBA00010810"/>
    </source>
</evidence>
<gene>
    <name evidence="18" type="ORF">FCU45_08105</name>
</gene>
<keyword evidence="10" id="KW-0460">Magnesium</keyword>
<feature type="transmembrane region" description="Helical" evidence="14">
    <location>
        <begin position="355"/>
        <end position="384"/>
    </location>
</feature>
<keyword evidence="8 14" id="KW-0812">Transmembrane</keyword>
<dbReference type="GO" id="GO:0046872">
    <property type="term" value="F:metal ion binding"/>
    <property type="evidence" value="ECO:0007669"/>
    <property type="project" value="UniProtKB-KW"/>
</dbReference>
<evidence type="ECO:0000313" key="19">
    <source>
        <dbReference type="Proteomes" id="UP000309561"/>
    </source>
</evidence>